<comment type="caution">
    <text evidence="3">The sequence shown here is derived from an EMBL/GenBank/DDBJ whole genome shotgun (WGS) entry which is preliminary data.</text>
</comment>
<feature type="region of interest" description="Disordered" evidence="1">
    <location>
        <begin position="44"/>
        <end position="71"/>
    </location>
</feature>
<organism evidence="3 4">
    <name type="scientific">Myriangium duriaei CBS 260.36</name>
    <dbReference type="NCBI Taxonomy" id="1168546"/>
    <lineage>
        <taxon>Eukaryota</taxon>
        <taxon>Fungi</taxon>
        <taxon>Dikarya</taxon>
        <taxon>Ascomycota</taxon>
        <taxon>Pezizomycotina</taxon>
        <taxon>Dothideomycetes</taxon>
        <taxon>Dothideomycetidae</taxon>
        <taxon>Myriangiales</taxon>
        <taxon>Myriangiaceae</taxon>
        <taxon>Myriangium</taxon>
    </lineage>
</organism>
<proteinExistence type="predicted"/>
<feature type="transmembrane region" description="Helical" evidence="2">
    <location>
        <begin position="164"/>
        <end position="197"/>
    </location>
</feature>
<dbReference type="Proteomes" id="UP000799439">
    <property type="component" value="Unassembled WGS sequence"/>
</dbReference>
<keyword evidence="2" id="KW-0812">Transmembrane</keyword>
<reference evidence="3" key="1">
    <citation type="journal article" date="2020" name="Stud. Mycol.">
        <title>101 Dothideomycetes genomes: a test case for predicting lifestyles and emergence of pathogens.</title>
        <authorList>
            <person name="Haridas S."/>
            <person name="Albert R."/>
            <person name="Binder M."/>
            <person name="Bloem J."/>
            <person name="Labutti K."/>
            <person name="Salamov A."/>
            <person name="Andreopoulos B."/>
            <person name="Baker S."/>
            <person name="Barry K."/>
            <person name="Bills G."/>
            <person name="Bluhm B."/>
            <person name="Cannon C."/>
            <person name="Castanera R."/>
            <person name="Culley D."/>
            <person name="Daum C."/>
            <person name="Ezra D."/>
            <person name="Gonzalez J."/>
            <person name="Henrissat B."/>
            <person name="Kuo A."/>
            <person name="Liang C."/>
            <person name="Lipzen A."/>
            <person name="Lutzoni F."/>
            <person name="Magnuson J."/>
            <person name="Mondo S."/>
            <person name="Nolan M."/>
            <person name="Ohm R."/>
            <person name="Pangilinan J."/>
            <person name="Park H.-J."/>
            <person name="Ramirez L."/>
            <person name="Alfaro M."/>
            <person name="Sun H."/>
            <person name="Tritt A."/>
            <person name="Yoshinaga Y."/>
            <person name="Zwiers L.-H."/>
            <person name="Turgeon B."/>
            <person name="Goodwin S."/>
            <person name="Spatafora J."/>
            <person name="Crous P."/>
            <person name="Grigoriev I."/>
        </authorList>
    </citation>
    <scope>NUCLEOTIDE SEQUENCE</scope>
    <source>
        <strain evidence="3">CBS 260.36</strain>
    </source>
</reference>
<dbReference type="AlphaFoldDB" id="A0A9P4IYU7"/>
<feature type="compositionally biased region" description="Low complexity" evidence="1">
    <location>
        <begin position="47"/>
        <end position="63"/>
    </location>
</feature>
<accession>A0A9P4IYU7</accession>
<evidence type="ECO:0000313" key="4">
    <source>
        <dbReference type="Proteomes" id="UP000799439"/>
    </source>
</evidence>
<evidence type="ECO:0000256" key="1">
    <source>
        <dbReference type="SAM" id="MobiDB-lite"/>
    </source>
</evidence>
<evidence type="ECO:0000313" key="3">
    <source>
        <dbReference type="EMBL" id="KAF2151191.1"/>
    </source>
</evidence>
<name>A0A9P4IYU7_9PEZI</name>
<keyword evidence="4" id="KW-1185">Reference proteome</keyword>
<protein>
    <submittedName>
        <fullName evidence="3">Uncharacterized protein</fullName>
    </submittedName>
</protein>
<keyword evidence="2" id="KW-0472">Membrane</keyword>
<evidence type="ECO:0000256" key="2">
    <source>
        <dbReference type="SAM" id="Phobius"/>
    </source>
</evidence>
<keyword evidence="2" id="KW-1133">Transmembrane helix</keyword>
<dbReference type="EMBL" id="ML996088">
    <property type="protein sequence ID" value="KAF2151191.1"/>
    <property type="molecule type" value="Genomic_DNA"/>
</dbReference>
<gene>
    <name evidence="3" type="ORF">K461DRAFT_168921</name>
</gene>
<sequence length="218" mass="23097">MNLDSFFSKSSTTMSFVVSSNHTNTLADQPFQTARMVLRYEEADITSSASKSPSRNPSTRPPSYAENFPLTAPAPAFPDTVTGLGGSTHTIPVLAPAVATPPPPLEASHGTARRDGYVALDFGYLDRIETARLCRQAQWERVESYMNALVGRVRQAGGRAKDTFIAFVALGVVLCMCLVAACLAAVAIGYGVAALVIAVDSGLQRLGLVGPHPVWTVG</sequence>